<keyword evidence="4" id="KW-1185">Reference proteome</keyword>
<dbReference type="GO" id="GO:0005737">
    <property type="term" value="C:cytoplasm"/>
    <property type="evidence" value="ECO:0007669"/>
    <property type="project" value="TreeGrafter"/>
</dbReference>
<dbReference type="Pfam" id="PF00620">
    <property type="entry name" value="RhoGAP"/>
    <property type="match status" value="1"/>
</dbReference>
<dbReference type="InterPro" id="IPR050729">
    <property type="entry name" value="Rho-GAP"/>
</dbReference>
<dbReference type="GO" id="GO:0005096">
    <property type="term" value="F:GTPase activator activity"/>
    <property type="evidence" value="ECO:0007669"/>
    <property type="project" value="UniProtKB-KW"/>
</dbReference>
<keyword evidence="1" id="KW-0343">GTPase activation</keyword>
<evidence type="ECO:0000313" key="4">
    <source>
        <dbReference type="Proteomes" id="UP000812440"/>
    </source>
</evidence>
<accession>A0A8T2IJ39</accession>
<dbReference type="OrthoDB" id="79452at2759"/>
<dbReference type="SUPFAM" id="SSF50729">
    <property type="entry name" value="PH domain-like"/>
    <property type="match status" value="1"/>
</dbReference>
<protein>
    <recommendedName>
        <fullName evidence="2">Rho-GAP domain-containing protein</fullName>
    </recommendedName>
</protein>
<dbReference type="FunFam" id="1.10.555.10:FF:000003">
    <property type="entry name" value="Putative rho GTPase-activating protein 12"/>
    <property type="match status" value="1"/>
</dbReference>
<dbReference type="Proteomes" id="UP000812440">
    <property type="component" value="Unassembled WGS sequence"/>
</dbReference>
<dbReference type="PROSITE" id="PS50238">
    <property type="entry name" value="RHOGAP"/>
    <property type="match status" value="1"/>
</dbReference>
<dbReference type="EMBL" id="JAACNH010001336">
    <property type="protein sequence ID" value="KAG8430196.1"/>
    <property type="molecule type" value="Genomic_DNA"/>
</dbReference>
<evidence type="ECO:0000256" key="1">
    <source>
        <dbReference type="ARBA" id="ARBA00022468"/>
    </source>
</evidence>
<dbReference type="SUPFAM" id="SSF48350">
    <property type="entry name" value="GTPase activation domain, GAP"/>
    <property type="match status" value="1"/>
</dbReference>
<dbReference type="InterPro" id="IPR000198">
    <property type="entry name" value="RhoGAP_dom"/>
</dbReference>
<dbReference type="PANTHER" id="PTHR23176:SF104">
    <property type="entry name" value="RHO GTPASE-ACTIVATING PROTEIN 27"/>
    <property type="match status" value="1"/>
</dbReference>
<organism evidence="3 4">
    <name type="scientific">Hymenochirus boettgeri</name>
    <name type="common">Congo dwarf clawed frog</name>
    <dbReference type="NCBI Taxonomy" id="247094"/>
    <lineage>
        <taxon>Eukaryota</taxon>
        <taxon>Metazoa</taxon>
        <taxon>Chordata</taxon>
        <taxon>Craniata</taxon>
        <taxon>Vertebrata</taxon>
        <taxon>Euteleostomi</taxon>
        <taxon>Amphibia</taxon>
        <taxon>Batrachia</taxon>
        <taxon>Anura</taxon>
        <taxon>Pipoidea</taxon>
        <taxon>Pipidae</taxon>
        <taxon>Pipinae</taxon>
        <taxon>Hymenochirus</taxon>
    </lineage>
</organism>
<dbReference type="InterPro" id="IPR008936">
    <property type="entry name" value="Rho_GTPase_activation_prot"/>
</dbReference>
<dbReference type="SMART" id="SM00324">
    <property type="entry name" value="RhoGAP"/>
    <property type="match status" value="1"/>
</dbReference>
<comment type="caution">
    <text evidence="3">The sequence shown here is derived from an EMBL/GenBank/DDBJ whole genome shotgun (WGS) entry which is preliminary data.</text>
</comment>
<proteinExistence type="predicted"/>
<evidence type="ECO:0000259" key="2">
    <source>
        <dbReference type="PROSITE" id="PS50238"/>
    </source>
</evidence>
<dbReference type="CDD" id="cd04403">
    <property type="entry name" value="RhoGAP_ARHGAP27_15_12_9"/>
    <property type="match status" value="1"/>
</dbReference>
<dbReference type="Gene3D" id="1.10.555.10">
    <property type="entry name" value="Rho GTPase activation protein"/>
    <property type="match status" value="1"/>
</dbReference>
<reference evidence="3" key="1">
    <citation type="thesis" date="2020" institute="ProQuest LLC" country="789 East Eisenhower Parkway, Ann Arbor, MI, USA">
        <title>Comparative Genomics and Chromosome Evolution.</title>
        <authorList>
            <person name="Mudd A.B."/>
        </authorList>
    </citation>
    <scope>NUCLEOTIDE SEQUENCE</scope>
    <source>
        <strain evidence="3">Female2</strain>
        <tissue evidence="3">Blood</tissue>
    </source>
</reference>
<feature type="domain" description="Rho-GAP" evidence="2">
    <location>
        <begin position="161"/>
        <end position="350"/>
    </location>
</feature>
<dbReference type="PANTHER" id="PTHR23176">
    <property type="entry name" value="RHO/RAC/CDC GTPASE-ACTIVATING PROTEIN"/>
    <property type="match status" value="1"/>
</dbReference>
<gene>
    <name evidence="3" type="ORF">GDO86_018262</name>
</gene>
<dbReference type="AlphaFoldDB" id="A0A8T2IJ39"/>
<sequence>MFARFVNQYNYPLYHRHSHLSTPEHTISLEGAKLGWATKEKSSKKNVMELKTRDSCEYLIHHDSEVITEDWYYAIKNSIDRNKHPCVEPLPEEETEAELDLIYNEKLGMKEEKEKKTSGSSGSNTDSDRNVRAKLKKFLLRRPTLQSLRDKGYIKEQVFGCPLQQLSDREKQNVPEFVKKAIQAVENKGLDIDGLYRVSGNLAVIQKLRHKVDHDENFNLEDGHWEDVHVITGALKLFFRELPEPLFPFSHFDKFVEAIKINDQTQKRKRLKELVQSLPAVNLETMQFLFRHLCSVIERREANRMSIQSVAIVFGPTLLRPNTEGANIAMYMVFQNQIVEQILTQYKFIFNES</sequence>
<name>A0A8T2IJ39_9PIPI</name>
<dbReference type="InterPro" id="IPR011993">
    <property type="entry name" value="PH-like_dom_sf"/>
</dbReference>
<dbReference type="Gene3D" id="2.30.29.30">
    <property type="entry name" value="Pleckstrin-homology domain (PH domain)/Phosphotyrosine-binding domain (PTB)"/>
    <property type="match status" value="1"/>
</dbReference>
<dbReference type="GO" id="GO:0007165">
    <property type="term" value="P:signal transduction"/>
    <property type="evidence" value="ECO:0007669"/>
    <property type="project" value="InterPro"/>
</dbReference>
<evidence type="ECO:0000313" key="3">
    <source>
        <dbReference type="EMBL" id="KAG8430196.1"/>
    </source>
</evidence>